<name>A0A3S3QIF8_9MAGN</name>
<evidence type="ECO:0000313" key="1">
    <source>
        <dbReference type="EMBL" id="RWR84892.1"/>
    </source>
</evidence>
<comment type="caution">
    <text evidence="1">The sequence shown here is derived from an EMBL/GenBank/DDBJ whole genome shotgun (WGS) entry which is preliminary data.</text>
</comment>
<dbReference type="Proteomes" id="UP000283530">
    <property type="component" value="Unassembled WGS sequence"/>
</dbReference>
<keyword evidence="2" id="KW-1185">Reference proteome</keyword>
<sequence>MAVKLTHLECEQQKILVLERCLKGDKAALEDGLIYRGNVDPSVTQGPNKALIQQVTMELAVLKAQLSFSRNLN</sequence>
<accession>A0A3S3QIF8</accession>
<dbReference type="EMBL" id="QPKB01000005">
    <property type="protein sequence ID" value="RWR84892.1"/>
    <property type="molecule type" value="Genomic_DNA"/>
</dbReference>
<dbReference type="AlphaFoldDB" id="A0A3S3QIF8"/>
<reference evidence="1 2" key="1">
    <citation type="journal article" date="2019" name="Nat. Plants">
        <title>Stout camphor tree genome fills gaps in understanding of flowering plant genome evolution.</title>
        <authorList>
            <person name="Chaw S.M."/>
            <person name="Liu Y.C."/>
            <person name="Wu Y.W."/>
            <person name="Wang H.Y."/>
            <person name="Lin C.I."/>
            <person name="Wu C.S."/>
            <person name="Ke H.M."/>
            <person name="Chang L.Y."/>
            <person name="Hsu C.Y."/>
            <person name="Yang H.T."/>
            <person name="Sudianto E."/>
            <person name="Hsu M.H."/>
            <person name="Wu K.P."/>
            <person name="Wang L.N."/>
            <person name="Leebens-Mack J.H."/>
            <person name="Tsai I.J."/>
        </authorList>
    </citation>
    <scope>NUCLEOTIDE SEQUENCE [LARGE SCALE GENOMIC DNA]</scope>
    <source>
        <strain evidence="2">cv. Chaw 1501</strain>
        <tissue evidence="1">Young leaves</tissue>
    </source>
</reference>
<protein>
    <submittedName>
        <fullName evidence="1">Uncharacterized protein</fullName>
    </submittedName>
</protein>
<gene>
    <name evidence="1" type="ORF">CKAN_01372600</name>
</gene>
<organism evidence="1 2">
    <name type="scientific">Cinnamomum micranthum f. kanehirae</name>
    <dbReference type="NCBI Taxonomy" id="337451"/>
    <lineage>
        <taxon>Eukaryota</taxon>
        <taxon>Viridiplantae</taxon>
        <taxon>Streptophyta</taxon>
        <taxon>Embryophyta</taxon>
        <taxon>Tracheophyta</taxon>
        <taxon>Spermatophyta</taxon>
        <taxon>Magnoliopsida</taxon>
        <taxon>Magnoliidae</taxon>
        <taxon>Laurales</taxon>
        <taxon>Lauraceae</taxon>
        <taxon>Cinnamomum</taxon>
    </lineage>
</organism>
<evidence type="ECO:0000313" key="2">
    <source>
        <dbReference type="Proteomes" id="UP000283530"/>
    </source>
</evidence>
<proteinExistence type="predicted"/>